<gene>
    <name evidence="2" type="ORF">dnm_075510</name>
</gene>
<organism evidence="2 3">
    <name type="scientific">Desulfonema magnum</name>
    <dbReference type="NCBI Taxonomy" id="45655"/>
    <lineage>
        <taxon>Bacteria</taxon>
        <taxon>Pseudomonadati</taxon>
        <taxon>Thermodesulfobacteriota</taxon>
        <taxon>Desulfobacteria</taxon>
        <taxon>Desulfobacterales</taxon>
        <taxon>Desulfococcaceae</taxon>
        <taxon>Desulfonema</taxon>
    </lineage>
</organism>
<evidence type="ECO:0000313" key="3">
    <source>
        <dbReference type="Proteomes" id="UP000663722"/>
    </source>
</evidence>
<dbReference type="KEGG" id="dmm:dnm_075510"/>
<proteinExistence type="predicted"/>
<dbReference type="Proteomes" id="UP000663722">
    <property type="component" value="Chromosome"/>
</dbReference>
<protein>
    <submittedName>
        <fullName evidence="2">Uncharacterized protein</fullName>
    </submittedName>
</protein>
<feature type="region of interest" description="Disordered" evidence="1">
    <location>
        <begin position="44"/>
        <end position="63"/>
    </location>
</feature>
<evidence type="ECO:0000313" key="2">
    <source>
        <dbReference type="EMBL" id="QTA91483.1"/>
    </source>
</evidence>
<dbReference type="EMBL" id="CP061800">
    <property type="protein sequence ID" value="QTA91483.1"/>
    <property type="molecule type" value="Genomic_DNA"/>
</dbReference>
<accession>A0A975GSV8</accession>
<reference evidence="2" key="1">
    <citation type="journal article" date="2021" name="Microb. Physiol.">
        <title>Proteogenomic Insights into the Physiology of Marine, Sulfate-Reducing, Filamentous Desulfonema limicola and Desulfonema magnum.</title>
        <authorList>
            <person name="Schnaars V."/>
            <person name="Wohlbrand L."/>
            <person name="Scheve S."/>
            <person name="Hinrichs C."/>
            <person name="Reinhardt R."/>
            <person name="Rabus R."/>
        </authorList>
    </citation>
    <scope>NUCLEOTIDE SEQUENCE</scope>
    <source>
        <strain evidence="2">4be13</strain>
    </source>
</reference>
<dbReference type="AlphaFoldDB" id="A0A975GSV8"/>
<keyword evidence="3" id="KW-1185">Reference proteome</keyword>
<dbReference type="RefSeq" id="WP_207679247.1">
    <property type="nucleotide sequence ID" value="NZ_CP061800.1"/>
</dbReference>
<sequence length="63" mass="7160">MTEEDLYRFAFQHFSAAKEWRDNITDIVLASGKAYSGRKEIQKGYEDGSDFPIGSTELTPNRA</sequence>
<evidence type="ECO:0000256" key="1">
    <source>
        <dbReference type="SAM" id="MobiDB-lite"/>
    </source>
</evidence>
<name>A0A975GSV8_9BACT</name>